<name>A0A7C5QKQ6_AQUAO</name>
<feature type="transmembrane region" description="Helical" evidence="8">
    <location>
        <begin position="330"/>
        <end position="353"/>
    </location>
</feature>
<dbReference type="PANTHER" id="PTHR33908">
    <property type="entry name" value="MANNOSYLTRANSFERASE YKCB-RELATED"/>
    <property type="match status" value="1"/>
</dbReference>
<dbReference type="GO" id="GO:0009103">
    <property type="term" value="P:lipopolysaccharide biosynthetic process"/>
    <property type="evidence" value="ECO:0007669"/>
    <property type="project" value="UniProtKB-ARBA"/>
</dbReference>
<keyword evidence="6 8" id="KW-1133">Transmembrane helix</keyword>
<keyword evidence="4" id="KW-0808">Transferase</keyword>
<evidence type="ECO:0000256" key="5">
    <source>
        <dbReference type="ARBA" id="ARBA00022692"/>
    </source>
</evidence>
<evidence type="ECO:0000256" key="4">
    <source>
        <dbReference type="ARBA" id="ARBA00022679"/>
    </source>
</evidence>
<dbReference type="EMBL" id="DRNB01000110">
    <property type="protein sequence ID" value="HHJ63840.1"/>
    <property type="molecule type" value="Genomic_DNA"/>
</dbReference>
<comment type="caution">
    <text evidence="10">The sequence shown here is derived from an EMBL/GenBank/DDBJ whole genome shotgun (WGS) entry which is preliminary data.</text>
</comment>
<feature type="transmembrane region" description="Helical" evidence="8">
    <location>
        <begin position="131"/>
        <end position="149"/>
    </location>
</feature>
<comment type="subcellular location">
    <subcellularLocation>
        <location evidence="1">Cell membrane</location>
        <topology evidence="1">Multi-pass membrane protein</topology>
    </subcellularLocation>
</comment>
<dbReference type="Proteomes" id="UP000885792">
    <property type="component" value="Unassembled WGS sequence"/>
</dbReference>
<gene>
    <name evidence="10" type="ORF">ENJ61_02935</name>
</gene>
<evidence type="ECO:0000256" key="1">
    <source>
        <dbReference type="ARBA" id="ARBA00004651"/>
    </source>
</evidence>
<evidence type="ECO:0000256" key="6">
    <source>
        <dbReference type="ARBA" id="ARBA00022989"/>
    </source>
</evidence>
<evidence type="ECO:0000313" key="10">
    <source>
        <dbReference type="EMBL" id="HHJ63840.1"/>
    </source>
</evidence>
<evidence type="ECO:0000256" key="3">
    <source>
        <dbReference type="ARBA" id="ARBA00022676"/>
    </source>
</evidence>
<evidence type="ECO:0000256" key="7">
    <source>
        <dbReference type="ARBA" id="ARBA00023136"/>
    </source>
</evidence>
<protein>
    <submittedName>
        <fullName evidence="10">Glycosyltransferase family 39 protein</fullName>
    </submittedName>
</protein>
<sequence>MSAYILVPAVLFLYFYNLGLNQVWQPNEAFYAEGAKNMLKTGDFLTPVFNGELRLNKPPMTYWLTALSFYLFGLNEFALRFFQATAGLGTALVTYLFARRLSNGRTAVLSFLVLSLSFQFIANARYTSPEILLCFFTTLSLYLWFLSYQRNSLPLLFLALTSSAFGVLTKGPAGFLLPASIIFIYLLLTDRRELLRLRYYVGTLYVAVTAGWWFLYQLLVNRETFVEIFLKENVKRIYALQEDPFYFYLLDIPVSFLPYSLLFYVALLWVLRNRARRLLFPLLWFAVIFLAFTLVKMKIPVYIMPAFPAMAILTGEFLSSAPQGRVVGGLSLLLSALMILAVLASAVLFSLNLPLLLLSLTVALLPLLRRELRLAPACAGFSLLLYLSGAILPHLEAYRPYREIGERIREVDPRGELRTYEIPAFHYNLPFYADRVVVRGARLEDVKGKALLLIREDLAECRPLGEWELYRGSESRFFKFLMHIRKGENFERFRLCIFNGGI</sequence>
<keyword evidence="3" id="KW-0328">Glycosyltransferase</keyword>
<proteinExistence type="predicted"/>
<feature type="transmembrane region" description="Helical" evidence="8">
    <location>
        <begin position="245"/>
        <end position="271"/>
    </location>
</feature>
<organism evidence="10">
    <name type="scientific">Aquifex aeolicus</name>
    <dbReference type="NCBI Taxonomy" id="63363"/>
    <lineage>
        <taxon>Bacteria</taxon>
        <taxon>Pseudomonadati</taxon>
        <taxon>Aquificota</taxon>
        <taxon>Aquificia</taxon>
        <taxon>Aquificales</taxon>
        <taxon>Aquificaceae</taxon>
        <taxon>Aquifex</taxon>
    </lineage>
</organism>
<dbReference type="GO" id="GO:0005886">
    <property type="term" value="C:plasma membrane"/>
    <property type="evidence" value="ECO:0007669"/>
    <property type="project" value="UniProtKB-SubCell"/>
</dbReference>
<feature type="transmembrane region" description="Helical" evidence="8">
    <location>
        <begin position="278"/>
        <end position="295"/>
    </location>
</feature>
<feature type="transmembrane region" description="Helical" evidence="8">
    <location>
        <begin position="155"/>
        <end position="188"/>
    </location>
</feature>
<dbReference type="Pfam" id="PF02366">
    <property type="entry name" value="PMT"/>
    <property type="match status" value="1"/>
</dbReference>
<dbReference type="InterPro" id="IPR050297">
    <property type="entry name" value="LipidA_mod_glycosyltrf_83"/>
</dbReference>
<feature type="transmembrane region" description="Helical" evidence="8">
    <location>
        <begin position="301"/>
        <end position="318"/>
    </location>
</feature>
<evidence type="ECO:0000259" key="9">
    <source>
        <dbReference type="Pfam" id="PF02366"/>
    </source>
</evidence>
<dbReference type="InterPro" id="IPR003342">
    <property type="entry name" value="ArnT-like_N"/>
</dbReference>
<dbReference type="GO" id="GO:0006493">
    <property type="term" value="P:protein O-linked glycosylation"/>
    <property type="evidence" value="ECO:0007669"/>
    <property type="project" value="InterPro"/>
</dbReference>
<evidence type="ECO:0000256" key="2">
    <source>
        <dbReference type="ARBA" id="ARBA00022475"/>
    </source>
</evidence>
<keyword evidence="7 8" id="KW-0472">Membrane</keyword>
<dbReference type="GO" id="GO:0010041">
    <property type="term" value="P:response to iron(III) ion"/>
    <property type="evidence" value="ECO:0007669"/>
    <property type="project" value="TreeGrafter"/>
</dbReference>
<feature type="transmembrane region" description="Helical" evidence="8">
    <location>
        <begin position="77"/>
        <end position="98"/>
    </location>
</feature>
<evidence type="ECO:0000256" key="8">
    <source>
        <dbReference type="SAM" id="Phobius"/>
    </source>
</evidence>
<dbReference type="GO" id="GO:0016763">
    <property type="term" value="F:pentosyltransferase activity"/>
    <property type="evidence" value="ECO:0007669"/>
    <property type="project" value="TreeGrafter"/>
</dbReference>
<accession>A0A7C5QKQ6</accession>
<dbReference type="GO" id="GO:0000030">
    <property type="term" value="F:mannosyltransferase activity"/>
    <property type="evidence" value="ECO:0007669"/>
    <property type="project" value="InterPro"/>
</dbReference>
<reference evidence="10" key="1">
    <citation type="journal article" date="2020" name="mSystems">
        <title>Genome- and Community-Level Interaction Insights into Carbon Utilization and Element Cycling Functions of Hydrothermarchaeota in Hydrothermal Sediment.</title>
        <authorList>
            <person name="Zhou Z."/>
            <person name="Liu Y."/>
            <person name="Xu W."/>
            <person name="Pan J."/>
            <person name="Luo Z.H."/>
            <person name="Li M."/>
        </authorList>
    </citation>
    <scope>NUCLEOTIDE SEQUENCE [LARGE SCALE GENOMIC DNA]</scope>
    <source>
        <strain evidence="10">HyVt-501</strain>
    </source>
</reference>
<feature type="transmembrane region" description="Helical" evidence="8">
    <location>
        <begin position="200"/>
        <end position="219"/>
    </location>
</feature>
<keyword evidence="5 8" id="KW-0812">Transmembrane</keyword>
<dbReference type="PANTHER" id="PTHR33908:SF3">
    <property type="entry name" value="UNDECAPRENYL PHOSPHATE-ALPHA-4-AMINO-4-DEOXY-L-ARABINOSE ARABINOSYL TRANSFERASE"/>
    <property type="match status" value="1"/>
</dbReference>
<feature type="domain" description="ArnT-like N-terminal" evidence="9">
    <location>
        <begin position="9"/>
        <end position="225"/>
    </location>
</feature>
<keyword evidence="2" id="KW-1003">Cell membrane</keyword>
<dbReference type="AlphaFoldDB" id="A0A7C5QKQ6"/>